<keyword evidence="3" id="KW-1185">Reference proteome</keyword>
<evidence type="ECO:0000313" key="3">
    <source>
        <dbReference type="Proteomes" id="UP000784294"/>
    </source>
</evidence>
<protein>
    <submittedName>
        <fullName evidence="2">Uncharacterized protein</fullName>
    </submittedName>
</protein>
<organism evidence="2 3">
    <name type="scientific">Protopolystoma xenopodis</name>
    <dbReference type="NCBI Taxonomy" id="117903"/>
    <lineage>
        <taxon>Eukaryota</taxon>
        <taxon>Metazoa</taxon>
        <taxon>Spiralia</taxon>
        <taxon>Lophotrochozoa</taxon>
        <taxon>Platyhelminthes</taxon>
        <taxon>Monogenea</taxon>
        <taxon>Polyopisthocotylea</taxon>
        <taxon>Polystomatidea</taxon>
        <taxon>Polystomatidae</taxon>
        <taxon>Protopolystoma</taxon>
    </lineage>
</organism>
<feature type="region of interest" description="Disordered" evidence="1">
    <location>
        <begin position="1"/>
        <end position="30"/>
    </location>
</feature>
<dbReference type="EMBL" id="CAAALY010285475">
    <property type="protein sequence ID" value="VEL43813.1"/>
    <property type="molecule type" value="Genomic_DNA"/>
</dbReference>
<evidence type="ECO:0000256" key="1">
    <source>
        <dbReference type="SAM" id="MobiDB-lite"/>
    </source>
</evidence>
<accession>A0A3S5CS75</accession>
<evidence type="ECO:0000313" key="2">
    <source>
        <dbReference type="EMBL" id="VEL43813.1"/>
    </source>
</evidence>
<sequence length="80" mass="8955">MGCQKETEPAFTPTERGGAADCANMDAQSDEARRKRRESIIACQPFTRRALVRSRFNLASRFSDPGGDLVRNWYARTGAM</sequence>
<proteinExistence type="predicted"/>
<gene>
    <name evidence="2" type="ORF">PXEA_LOCUS37253</name>
</gene>
<name>A0A3S5CS75_9PLAT</name>
<reference evidence="2" key="1">
    <citation type="submission" date="2018-11" db="EMBL/GenBank/DDBJ databases">
        <authorList>
            <consortium name="Pathogen Informatics"/>
        </authorList>
    </citation>
    <scope>NUCLEOTIDE SEQUENCE</scope>
</reference>
<dbReference type="Proteomes" id="UP000784294">
    <property type="component" value="Unassembled WGS sequence"/>
</dbReference>
<comment type="caution">
    <text evidence="2">The sequence shown here is derived from an EMBL/GenBank/DDBJ whole genome shotgun (WGS) entry which is preliminary data.</text>
</comment>
<dbReference type="AlphaFoldDB" id="A0A3S5CS75"/>